<dbReference type="HOGENOM" id="CLU_035832_0_0_1"/>
<organism evidence="2 3">
    <name type="scientific">Coprinopsis cinerea (strain Okayama-7 / 130 / ATCC MYA-4618 / FGSC 9003)</name>
    <name type="common">Inky cap fungus</name>
    <name type="synonym">Hormographiella aspergillata</name>
    <dbReference type="NCBI Taxonomy" id="240176"/>
    <lineage>
        <taxon>Eukaryota</taxon>
        <taxon>Fungi</taxon>
        <taxon>Dikarya</taxon>
        <taxon>Basidiomycota</taxon>
        <taxon>Agaricomycotina</taxon>
        <taxon>Agaricomycetes</taxon>
        <taxon>Agaricomycetidae</taxon>
        <taxon>Agaricales</taxon>
        <taxon>Agaricineae</taxon>
        <taxon>Psathyrellaceae</taxon>
        <taxon>Coprinopsis</taxon>
    </lineage>
</organism>
<feature type="region of interest" description="Disordered" evidence="1">
    <location>
        <begin position="189"/>
        <end position="213"/>
    </location>
</feature>
<protein>
    <submittedName>
        <fullName evidence="2">Uncharacterized protein</fullName>
    </submittedName>
</protein>
<gene>
    <name evidence="2" type="ORF">CC1G_07406</name>
</gene>
<keyword evidence="3" id="KW-1185">Reference proteome</keyword>
<comment type="caution">
    <text evidence="2">The sequence shown here is derived from an EMBL/GenBank/DDBJ whole genome shotgun (WGS) entry which is preliminary data.</text>
</comment>
<dbReference type="Proteomes" id="UP000001861">
    <property type="component" value="Unassembled WGS sequence"/>
</dbReference>
<dbReference type="OMA" id="IMPGHPY"/>
<dbReference type="VEuPathDB" id="FungiDB:CC1G_07406"/>
<dbReference type="InParanoid" id="A8N6N5"/>
<proteinExistence type="predicted"/>
<evidence type="ECO:0000313" key="3">
    <source>
        <dbReference type="Proteomes" id="UP000001861"/>
    </source>
</evidence>
<feature type="region of interest" description="Disordered" evidence="1">
    <location>
        <begin position="150"/>
        <end position="172"/>
    </location>
</feature>
<evidence type="ECO:0000256" key="1">
    <source>
        <dbReference type="SAM" id="MobiDB-lite"/>
    </source>
</evidence>
<dbReference type="eggNOG" id="ENOG502SD4Q">
    <property type="taxonomic scope" value="Eukaryota"/>
</dbReference>
<name>A8N6N5_COPC7</name>
<sequence>MAALLSDQIDRLSQRTRSIKSTASQIASGGPDTRLFTHAVLYAQLGDLIRDVDSTEIGLFVLESASSKYEADAQAAQVKRIDFVGATPLRRNPQRRQDRQRDLEPEEYAQAALKCLHRYNDIKPMPRARAQLMDVLERLSATRERIKALQASIQTQQPAAPELPSNKSKLKQEEEAIASLQARIEELNRRKKQLSTSTPAKPLPPVKSPELPTSPEDKFWGTPAEASRALKFAPNLLLDEKADFNDLSDTSFSMPTPQREPAPAPFSRFAPINPIVPEDDVADEPSVVIKAPPEPEPVPEVVVETEKSIMEPDPPIEAPQVEAQSKERSGHIRITPEVDRIVFKIVSIYADVLQLPRSSNAKTVIARLKEVSNETPAPDSPSQSSISAGTNASAVTVQQVLIAYVLYELLAVPGHAMPMNKMKEVLGDKAKSNPGLSVSAFAQNPTRIVYNCVAKRMLKFDRTGKEQIVKFDV</sequence>
<evidence type="ECO:0000313" key="2">
    <source>
        <dbReference type="EMBL" id="EAU91371.2"/>
    </source>
</evidence>
<dbReference type="EMBL" id="AACS02000003">
    <property type="protein sequence ID" value="EAU91371.2"/>
    <property type="molecule type" value="Genomic_DNA"/>
</dbReference>
<dbReference type="AlphaFoldDB" id="A8N6N5"/>
<dbReference type="GeneID" id="6006933"/>
<dbReference type="RefSeq" id="XP_001830491.2">
    <property type="nucleotide sequence ID" value="XM_001830439.2"/>
</dbReference>
<reference evidence="2 3" key="1">
    <citation type="journal article" date="2010" name="Proc. Natl. Acad. Sci. U.S.A.">
        <title>Insights into evolution of multicellular fungi from the assembled chromosomes of the mushroom Coprinopsis cinerea (Coprinus cinereus).</title>
        <authorList>
            <person name="Stajich J.E."/>
            <person name="Wilke S.K."/>
            <person name="Ahren D."/>
            <person name="Au C.H."/>
            <person name="Birren B.W."/>
            <person name="Borodovsky M."/>
            <person name="Burns C."/>
            <person name="Canback B."/>
            <person name="Casselton L.A."/>
            <person name="Cheng C.K."/>
            <person name="Deng J."/>
            <person name="Dietrich F.S."/>
            <person name="Fargo D.C."/>
            <person name="Farman M.L."/>
            <person name="Gathman A.C."/>
            <person name="Goldberg J."/>
            <person name="Guigo R."/>
            <person name="Hoegger P.J."/>
            <person name="Hooker J.B."/>
            <person name="Huggins A."/>
            <person name="James T.Y."/>
            <person name="Kamada T."/>
            <person name="Kilaru S."/>
            <person name="Kodira C."/>
            <person name="Kues U."/>
            <person name="Kupfer D."/>
            <person name="Kwan H.S."/>
            <person name="Lomsadze A."/>
            <person name="Li W."/>
            <person name="Lilly W.W."/>
            <person name="Ma L.J."/>
            <person name="Mackey A.J."/>
            <person name="Manning G."/>
            <person name="Martin F."/>
            <person name="Muraguchi H."/>
            <person name="Natvig D.O."/>
            <person name="Palmerini H."/>
            <person name="Ramesh M.A."/>
            <person name="Rehmeyer C.J."/>
            <person name="Roe B.A."/>
            <person name="Shenoy N."/>
            <person name="Stanke M."/>
            <person name="Ter-Hovhannisyan V."/>
            <person name="Tunlid A."/>
            <person name="Velagapudi R."/>
            <person name="Vision T.J."/>
            <person name="Zeng Q."/>
            <person name="Zolan M.E."/>
            <person name="Pukkila P.J."/>
        </authorList>
    </citation>
    <scope>NUCLEOTIDE SEQUENCE [LARGE SCALE GENOMIC DNA]</scope>
    <source>
        <strain evidence="3">Okayama-7 / 130 / ATCC MYA-4618 / FGSC 9003</strain>
    </source>
</reference>
<accession>A8N6N5</accession>
<dbReference type="KEGG" id="cci:CC1G_07406"/>
<dbReference type="OrthoDB" id="3262547at2759"/>